<gene>
    <name evidence="1" type="ORF">CI610_00686</name>
</gene>
<dbReference type="EMBL" id="NSIT01000022">
    <property type="protein sequence ID" value="PJE80307.1"/>
    <property type="molecule type" value="Genomic_DNA"/>
</dbReference>
<reference evidence="1" key="1">
    <citation type="journal article" date="2017" name="Appl. Environ. Microbiol.">
        <title>Molecular characterization of an Endozoicomonas-like organism causing infection in king scallop Pecten maximus L.</title>
        <authorList>
            <person name="Cano I."/>
            <person name="van Aerle R."/>
            <person name="Ross S."/>
            <person name="Verner-Jeffreys D.W."/>
            <person name="Paley R.K."/>
            <person name="Rimmer G."/>
            <person name="Ryder D."/>
            <person name="Hooper P."/>
            <person name="Stone D."/>
            <person name="Feist S.W."/>
        </authorList>
    </citation>
    <scope>NUCLEOTIDE SEQUENCE</scope>
</reference>
<evidence type="ECO:0000313" key="1">
    <source>
        <dbReference type="EMBL" id="PJE80307.1"/>
    </source>
</evidence>
<name>A0A2H9TAT6_9ZZZZ</name>
<dbReference type="AlphaFoldDB" id="A0A2H9TAT6"/>
<accession>A0A2H9TAT6</accession>
<dbReference type="InterPro" id="IPR025644">
    <property type="entry name" value="DUF4344"/>
</dbReference>
<organism evidence="1">
    <name type="scientific">invertebrate metagenome</name>
    <dbReference type="NCBI Taxonomy" id="1711999"/>
    <lineage>
        <taxon>unclassified sequences</taxon>
        <taxon>metagenomes</taxon>
        <taxon>organismal metagenomes</taxon>
    </lineage>
</organism>
<protein>
    <submittedName>
        <fullName evidence="1">Uncharacterized protein</fullName>
    </submittedName>
</protein>
<sequence>MKVSTQSCVPTSLLLIQSGALKKSITLKRTSPPEEAALDVLAHTLLHEFGHALINMNHIPVVVKEEDAADGFATYLLIEILPGGLNTLLTAADMFELEGEDFDTL</sequence>
<proteinExistence type="predicted"/>
<comment type="caution">
    <text evidence="1">The sequence shown here is derived from an EMBL/GenBank/DDBJ whole genome shotgun (WGS) entry which is preliminary data.</text>
</comment>
<dbReference type="Pfam" id="PF14247">
    <property type="entry name" value="DUF4344"/>
    <property type="match status" value="1"/>
</dbReference>